<dbReference type="OrthoDB" id="3827359at2"/>
<sequence length="173" mass="18294">MRWEALFADMEAQLAAAERADVRADVAELVRAERATVHLVDRLRGSVGRQVRVHVLGADAVEGELLDAAEQWILVGQGMERRSLVPARAIVAVAGVGSHAAPEPGLVERRLGLGHALRVLARDRAAVLVRSGDVELAGRLGAVGADHVEVVARDVRGAVALVPFASLTTVRTA</sequence>
<protein>
    <recommendedName>
        <fullName evidence="3">Fis family transcriptional regulator</fullName>
    </recommendedName>
</protein>
<proteinExistence type="predicted"/>
<evidence type="ECO:0000313" key="2">
    <source>
        <dbReference type="Proteomes" id="UP000283374"/>
    </source>
</evidence>
<evidence type="ECO:0000313" key="1">
    <source>
        <dbReference type="EMBL" id="RHA39383.1"/>
    </source>
</evidence>
<keyword evidence="2" id="KW-1185">Reference proteome</keyword>
<dbReference type="EMBL" id="QWKP01000205">
    <property type="protein sequence ID" value="RHA39383.1"/>
    <property type="molecule type" value="Genomic_DNA"/>
</dbReference>
<evidence type="ECO:0008006" key="3">
    <source>
        <dbReference type="Google" id="ProtNLM"/>
    </source>
</evidence>
<dbReference type="Proteomes" id="UP000283374">
    <property type="component" value="Unassembled WGS sequence"/>
</dbReference>
<dbReference type="AlphaFoldDB" id="A0A413RK74"/>
<name>A0A413RK74_9CELL</name>
<reference evidence="1 2" key="1">
    <citation type="submission" date="2018-08" db="EMBL/GenBank/DDBJ databases">
        <title>Cellulomonas rhizosphaerae sp. nov., a novel actinomycete isolated from soil.</title>
        <authorList>
            <person name="Tian Y."/>
        </authorList>
    </citation>
    <scope>NUCLEOTIDE SEQUENCE [LARGE SCALE GENOMIC DNA]</scope>
    <source>
        <strain evidence="1 2">NEAU-TCZ24</strain>
    </source>
</reference>
<accession>A0A413RK74</accession>
<organism evidence="1 2">
    <name type="scientific">Cellulomonas rhizosphaerae</name>
    <dbReference type="NCBI Taxonomy" id="2293719"/>
    <lineage>
        <taxon>Bacteria</taxon>
        <taxon>Bacillati</taxon>
        <taxon>Actinomycetota</taxon>
        <taxon>Actinomycetes</taxon>
        <taxon>Micrococcales</taxon>
        <taxon>Cellulomonadaceae</taxon>
        <taxon>Cellulomonas</taxon>
    </lineage>
</organism>
<comment type="caution">
    <text evidence="1">The sequence shown here is derived from an EMBL/GenBank/DDBJ whole genome shotgun (WGS) entry which is preliminary data.</text>
</comment>
<dbReference type="RefSeq" id="WP_118767654.1">
    <property type="nucleotide sequence ID" value="NZ_QWKP01000205.1"/>
</dbReference>
<gene>
    <name evidence="1" type="ORF">D1825_12005</name>
</gene>